<comment type="caution">
    <text evidence="1">The sequence shown here is derived from an EMBL/GenBank/DDBJ whole genome shotgun (WGS) entry which is preliminary data.</text>
</comment>
<organism evidence="1 2">
    <name type="scientific">Dermacentor silvarum</name>
    <name type="common">Tick</name>
    <dbReference type="NCBI Taxonomy" id="543639"/>
    <lineage>
        <taxon>Eukaryota</taxon>
        <taxon>Metazoa</taxon>
        <taxon>Ecdysozoa</taxon>
        <taxon>Arthropoda</taxon>
        <taxon>Chelicerata</taxon>
        <taxon>Arachnida</taxon>
        <taxon>Acari</taxon>
        <taxon>Parasitiformes</taxon>
        <taxon>Ixodida</taxon>
        <taxon>Ixodoidea</taxon>
        <taxon>Ixodidae</taxon>
        <taxon>Rhipicephalinae</taxon>
        <taxon>Dermacentor</taxon>
    </lineage>
</organism>
<name>A0ACB8CWR4_DERSI</name>
<dbReference type="EMBL" id="CM023473">
    <property type="protein sequence ID" value="KAH7953574.1"/>
    <property type="molecule type" value="Genomic_DNA"/>
</dbReference>
<accession>A0ACB8CWR4</accession>
<keyword evidence="2" id="KW-1185">Reference proteome</keyword>
<dbReference type="Proteomes" id="UP000821865">
    <property type="component" value="Chromosome 4"/>
</dbReference>
<reference evidence="1" key="1">
    <citation type="submission" date="2020-05" db="EMBL/GenBank/DDBJ databases">
        <title>Large-scale comparative analyses of tick genomes elucidate their genetic diversity and vector capacities.</title>
        <authorList>
            <person name="Jia N."/>
            <person name="Wang J."/>
            <person name="Shi W."/>
            <person name="Du L."/>
            <person name="Sun Y."/>
            <person name="Zhan W."/>
            <person name="Jiang J."/>
            <person name="Wang Q."/>
            <person name="Zhang B."/>
            <person name="Ji P."/>
            <person name="Sakyi L.B."/>
            <person name="Cui X."/>
            <person name="Yuan T."/>
            <person name="Jiang B."/>
            <person name="Yang W."/>
            <person name="Lam T.T.-Y."/>
            <person name="Chang Q."/>
            <person name="Ding S."/>
            <person name="Wang X."/>
            <person name="Zhu J."/>
            <person name="Ruan X."/>
            <person name="Zhao L."/>
            <person name="Wei J."/>
            <person name="Que T."/>
            <person name="Du C."/>
            <person name="Cheng J."/>
            <person name="Dai P."/>
            <person name="Han X."/>
            <person name="Huang E."/>
            <person name="Gao Y."/>
            <person name="Liu J."/>
            <person name="Shao H."/>
            <person name="Ye R."/>
            <person name="Li L."/>
            <person name="Wei W."/>
            <person name="Wang X."/>
            <person name="Wang C."/>
            <person name="Yang T."/>
            <person name="Huo Q."/>
            <person name="Li W."/>
            <person name="Guo W."/>
            <person name="Chen H."/>
            <person name="Zhou L."/>
            <person name="Ni X."/>
            <person name="Tian J."/>
            <person name="Zhou Y."/>
            <person name="Sheng Y."/>
            <person name="Liu T."/>
            <person name="Pan Y."/>
            <person name="Xia L."/>
            <person name="Li J."/>
            <person name="Zhao F."/>
            <person name="Cao W."/>
        </authorList>
    </citation>
    <scope>NUCLEOTIDE SEQUENCE</scope>
    <source>
        <strain evidence="1">Dsil-2018</strain>
    </source>
</reference>
<evidence type="ECO:0000313" key="2">
    <source>
        <dbReference type="Proteomes" id="UP000821865"/>
    </source>
</evidence>
<evidence type="ECO:0000313" key="1">
    <source>
        <dbReference type="EMBL" id="KAH7953574.1"/>
    </source>
</evidence>
<proteinExistence type="predicted"/>
<gene>
    <name evidence="1" type="ORF">HPB49_010159</name>
</gene>
<sequence>MKRIRPDLPSTALLAAELMKVKSIIARSVVSLPVDCTLSSNQRCHLLNLAPGLNELLHVMTAEISECDFEKVAVRLSEGHPVGRDQLEKFGVAVIFLHCVLTKHRCVERLEFVLPREQRVHDPILCDALVSLTSVTSLSLRRCSFNANDTAKVFAAVDRLLLSQLVELSLEFLEIDAGDSAALDNFMEGLKKTTTLKFLRVLGVRFNTELEQWASIFREKTLYALSTNTSLVSVVVDAPTYAEVEDTNLKTMLKNPAIPAELTVISHKHNQHRKSYLVFDALAANKTVTKVHIKNFNLYSKDIEYLAKMLSVNNTIQELCLAKSAWAIPMPNVGELHFPSLESINCRQIYDALQDTGVPSKLTIERLCLPADSELAKMVIVFSQALRDRSRSEPLNLVHARLGHSCEPLGARCGDHLRVLYFTCNARNVHPDIPRGIRAYLAVTKSLEKLHMEFIAAYDMTHIIIDGLRRNKSVKELHMLSTSGSSLALSKNSSSAMNHQLEQTGTGMSASSTSFYMLDHIRSYLKVADILDSEGDSGSKSAPAATQRCSKRKRSDSPTLMQQVQ</sequence>
<protein>
    <submittedName>
        <fullName evidence="1">Uncharacterized protein</fullName>
    </submittedName>
</protein>